<evidence type="ECO:0000313" key="2">
    <source>
        <dbReference type="Proteomes" id="UP000663823"/>
    </source>
</evidence>
<proteinExistence type="predicted"/>
<dbReference type="Proteomes" id="UP000663823">
    <property type="component" value="Unassembled WGS sequence"/>
</dbReference>
<protein>
    <submittedName>
        <fullName evidence="1">Uncharacterized protein</fullName>
    </submittedName>
</protein>
<reference evidence="1" key="1">
    <citation type="submission" date="2021-02" db="EMBL/GenBank/DDBJ databases">
        <authorList>
            <person name="Nowell W R."/>
        </authorList>
    </citation>
    <scope>NUCLEOTIDE SEQUENCE</scope>
</reference>
<evidence type="ECO:0000313" key="1">
    <source>
        <dbReference type="EMBL" id="CAF3810609.1"/>
    </source>
</evidence>
<organism evidence="1 2">
    <name type="scientific">Rotaria sordida</name>
    <dbReference type="NCBI Taxonomy" id="392033"/>
    <lineage>
        <taxon>Eukaryota</taxon>
        <taxon>Metazoa</taxon>
        <taxon>Spiralia</taxon>
        <taxon>Gnathifera</taxon>
        <taxon>Rotifera</taxon>
        <taxon>Eurotatoria</taxon>
        <taxon>Bdelloidea</taxon>
        <taxon>Philodinida</taxon>
        <taxon>Philodinidae</taxon>
        <taxon>Rotaria</taxon>
    </lineage>
</organism>
<comment type="caution">
    <text evidence="1">The sequence shown here is derived from an EMBL/GenBank/DDBJ whole genome shotgun (WGS) entry which is preliminary data.</text>
</comment>
<sequence>MLNDVLLINQCTVRSRVSLPSMSVIGSAEPDVVKVKVYKPSDNGINNGYESGTSKKLCIDPRLASYRTIQCLIAQAFDIKTDFTIYAVHRWPTGGLEKSTAIWSDCDLEKAIRNVTLDSYLRLSYELTLQEESILENSFFFVL</sequence>
<dbReference type="EMBL" id="CAJOAX010002654">
    <property type="protein sequence ID" value="CAF3810609.1"/>
    <property type="molecule type" value="Genomic_DNA"/>
</dbReference>
<gene>
    <name evidence="1" type="ORF">OTI717_LOCUS18805</name>
</gene>
<dbReference type="AlphaFoldDB" id="A0A819C8Y6"/>
<name>A0A819C8Y6_9BILA</name>
<accession>A0A819C8Y6</accession>